<feature type="compositionally biased region" description="Polar residues" evidence="1">
    <location>
        <begin position="382"/>
        <end position="394"/>
    </location>
</feature>
<sequence>MVSHGSRRQRRWYFSHALVARGDTFTWSQSSISLRVFPSCTARRVKVGNSSWHKPVATTYFMELIPPSLFARASPTFEPSSASYQYVSYSTMQALAKEQSIPSPVIPLDIIFSCRICNKSFSEIYEDRDETVLGLSDGINSDDRLVTLVYLTSCCHVICSRHLEGGAPNFHPAGTRPSAPCPVCSTEHDDHRPRELFSVRGFHQGEYDDAIPDCFFTVPPLELDKPGHDMEALRFHYISLIQFTQDTFGSHLKLRNQLTEARLDLDKAQTIASGECAKALRLEKEVERLHGVEADLEKFKSRMPAIEHYLKLIPKLADQNDQMKQRLAALGFQMPLEPLTFNGRFPLDDKSQCVDLVADMPGSSLQQTPNSPQPPQPRMSSIEQEQATVNSSTKRPLKRLRIDSPLPDWSMPTPLFDRRGAQSREMMPPPTKPVSKVRSLKKFWPPFLRSSGRNISSPILTHTTYNQSLGNAVPDDNSVTTNAPINGNHENLHPWASPRFNSDDNHGAADPESFHPVNGTESSTKHSLLPTEPSYLRLMDGLSRDNDLHLLLKDPRQDCAADVSPLQAKPNHQRA</sequence>
<name>A0A6A5XXY9_9PLEO</name>
<organism evidence="2 3">
    <name type="scientific">Aaosphaeria arxii CBS 175.79</name>
    <dbReference type="NCBI Taxonomy" id="1450172"/>
    <lineage>
        <taxon>Eukaryota</taxon>
        <taxon>Fungi</taxon>
        <taxon>Dikarya</taxon>
        <taxon>Ascomycota</taxon>
        <taxon>Pezizomycotina</taxon>
        <taxon>Dothideomycetes</taxon>
        <taxon>Pleosporomycetidae</taxon>
        <taxon>Pleosporales</taxon>
        <taxon>Pleosporales incertae sedis</taxon>
        <taxon>Aaosphaeria</taxon>
    </lineage>
</organism>
<dbReference type="RefSeq" id="XP_033386371.1">
    <property type="nucleotide sequence ID" value="XM_033533072.1"/>
</dbReference>
<feature type="region of interest" description="Disordered" evidence="1">
    <location>
        <begin position="361"/>
        <end position="436"/>
    </location>
</feature>
<evidence type="ECO:0000313" key="3">
    <source>
        <dbReference type="Proteomes" id="UP000799778"/>
    </source>
</evidence>
<gene>
    <name evidence="2" type="ORF">BU24DRAFT_479362</name>
</gene>
<reference evidence="2" key="1">
    <citation type="journal article" date="2020" name="Stud. Mycol.">
        <title>101 Dothideomycetes genomes: a test case for predicting lifestyles and emergence of pathogens.</title>
        <authorList>
            <person name="Haridas S."/>
            <person name="Albert R."/>
            <person name="Binder M."/>
            <person name="Bloem J."/>
            <person name="Labutti K."/>
            <person name="Salamov A."/>
            <person name="Andreopoulos B."/>
            <person name="Baker S."/>
            <person name="Barry K."/>
            <person name="Bills G."/>
            <person name="Bluhm B."/>
            <person name="Cannon C."/>
            <person name="Castanera R."/>
            <person name="Culley D."/>
            <person name="Daum C."/>
            <person name="Ezra D."/>
            <person name="Gonzalez J."/>
            <person name="Henrissat B."/>
            <person name="Kuo A."/>
            <person name="Liang C."/>
            <person name="Lipzen A."/>
            <person name="Lutzoni F."/>
            <person name="Magnuson J."/>
            <person name="Mondo S."/>
            <person name="Nolan M."/>
            <person name="Ohm R."/>
            <person name="Pangilinan J."/>
            <person name="Park H.-J."/>
            <person name="Ramirez L."/>
            <person name="Alfaro M."/>
            <person name="Sun H."/>
            <person name="Tritt A."/>
            <person name="Yoshinaga Y."/>
            <person name="Zwiers L.-H."/>
            <person name="Turgeon B."/>
            <person name="Goodwin S."/>
            <person name="Spatafora J."/>
            <person name="Crous P."/>
            <person name="Grigoriev I."/>
        </authorList>
    </citation>
    <scope>NUCLEOTIDE SEQUENCE</scope>
    <source>
        <strain evidence="2">CBS 175.79</strain>
    </source>
</reference>
<feature type="region of interest" description="Disordered" evidence="1">
    <location>
        <begin position="471"/>
        <end position="529"/>
    </location>
</feature>
<dbReference type="GeneID" id="54290469"/>
<proteinExistence type="predicted"/>
<dbReference type="Proteomes" id="UP000799778">
    <property type="component" value="Unassembled WGS sequence"/>
</dbReference>
<dbReference type="AlphaFoldDB" id="A0A6A5XXY9"/>
<dbReference type="OrthoDB" id="5410764at2759"/>
<feature type="compositionally biased region" description="Polar residues" evidence="1">
    <location>
        <begin position="477"/>
        <end position="489"/>
    </location>
</feature>
<evidence type="ECO:0000256" key="1">
    <source>
        <dbReference type="SAM" id="MobiDB-lite"/>
    </source>
</evidence>
<dbReference type="EMBL" id="ML978068">
    <property type="protein sequence ID" value="KAF2018032.1"/>
    <property type="molecule type" value="Genomic_DNA"/>
</dbReference>
<evidence type="ECO:0000313" key="2">
    <source>
        <dbReference type="EMBL" id="KAF2018032.1"/>
    </source>
</evidence>
<protein>
    <submittedName>
        <fullName evidence="2">Uncharacterized protein</fullName>
    </submittedName>
</protein>
<feature type="compositionally biased region" description="Basic and acidic residues" evidence="1">
    <location>
        <begin position="501"/>
        <end position="513"/>
    </location>
</feature>
<feature type="non-terminal residue" evidence="2">
    <location>
        <position position="575"/>
    </location>
</feature>
<keyword evidence="3" id="KW-1185">Reference proteome</keyword>
<accession>A0A6A5XXY9</accession>